<dbReference type="RefSeq" id="WP_042833821.1">
    <property type="nucleotide sequence ID" value="NZ_FQUR01000009.1"/>
</dbReference>
<dbReference type="Proteomes" id="UP000184127">
    <property type="component" value="Unassembled WGS sequence"/>
</dbReference>
<dbReference type="PIRSF" id="PIRSF002849">
    <property type="entry name" value="AAA_ATPase_chaperone_MoxR_prd"/>
    <property type="match status" value="1"/>
</dbReference>
<dbReference type="GO" id="GO:0005524">
    <property type="term" value="F:ATP binding"/>
    <property type="evidence" value="ECO:0007669"/>
    <property type="project" value="UniProtKB-KW"/>
</dbReference>
<dbReference type="Pfam" id="PF07726">
    <property type="entry name" value="AAA_3"/>
    <property type="match status" value="1"/>
</dbReference>
<dbReference type="InterPro" id="IPR050764">
    <property type="entry name" value="CbbQ/NirQ/NorQ/GpvN"/>
</dbReference>
<feature type="domain" description="ChlI/MoxR AAA lid" evidence="5">
    <location>
        <begin position="229"/>
        <end position="288"/>
    </location>
</feature>
<dbReference type="InterPro" id="IPR011703">
    <property type="entry name" value="ATPase_AAA-3"/>
</dbReference>
<evidence type="ECO:0000313" key="6">
    <source>
        <dbReference type="EMBL" id="SHE76566.1"/>
    </source>
</evidence>
<keyword evidence="2" id="KW-0067">ATP-binding</keyword>
<keyword evidence="7" id="KW-1185">Reference proteome</keyword>
<keyword evidence="1" id="KW-0547">Nucleotide-binding</keyword>
<accession>A0A1M4W5S0</accession>
<dbReference type="GO" id="GO:0016887">
    <property type="term" value="F:ATP hydrolysis activity"/>
    <property type="evidence" value="ECO:0007669"/>
    <property type="project" value="InterPro"/>
</dbReference>
<feature type="domain" description="ATPase AAA-3" evidence="4">
    <location>
        <begin position="36"/>
        <end position="166"/>
    </location>
</feature>
<name>A0A1M4W5S0_9THEO</name>
<dbReference type="Gene3D" id="3.40.50.300">
    <property type="entry name" value="P-loop containing nucleotide triphosphate hydrolases"/>
    <property type="match status" value="1"/>
</dbReference>
<comment type="similarity">
    <text evidence="3">Belongs to the MoxR family.</text>
</comment>
<evidence type="ECO:0000256" key="1">
    <source>
        <dbReference type="ARBA" id="ARBA00022741"/>
    </source>
</evidence>
<protein>
    <submittedName>
        <fullName evidence="6">MoxR-like ATPase</fullName>
    </submittedName>
</protein>
<dbReference type="SUPFAM" id="SSF52540">
    <property type="entry name" value="P-loop containing nucleoside triphosphate hydrolases"/>
    <property type="match status" value="1"/>
</dbReference>
<dbReference type="CDD" id="cd00009">
    <property type="entry name" value="AAA"/>
    <property type="match status" value="1"/>
</dbReference>
<dbReference type="InterPro" id="IPR041628">
    <property type="entry name" value="ChlI/MoxR_AAA_lid"/>
</dbReference>
<dbReference type="PANTHER" id="PTHR42759">
    <property type="entry name" value="MOXR FAMILY PROTEIN"/>
    <property type="match status" value="1"/>
</dbReference>
<dbReference type="EMBL" id="FQUR01000009">
    <property type="protein sequence ID" value="SHE76566.1"/>
    <property type="molecule type" value="Genomic_DNA"/>
</dbReference>
<evidence type="ECO:0000256" key="3">
    <source>
        <dbReference type="ARBA" id="ARBA00061607"/>
    </source>
</evidence>
<dbReference type="AlphaFoldDB" id="A0A1M4W5S0"/>
<organism evidence="6 7">
    <name type="scientific">Thermoanaerobacter uzonensis DSM 18761</name>
    <dbReference type="NCBI Taxonomy" id="1123369"/>
    <lineage>
        <taxon>Bacteria</taxon>
        <taxon>Bacillati</taxon>
        <taxon>Bacillota</taxon>
        <taxon>Clostridia</taxon>
        <taxon>Thermoanaerobacterales</taxon>
        <taxon>Thermoanaerobacteraceae</taxon>
        <taxon>Thermoanaerobacter</taxon>
    </lineage>
</organism>
<dbReference type="FunFam" id="3.40.50.300:FF:000640">
    <property type="entry name" value="MoxR family ATPase"/>
    <property type="match status" value="1"/>
</dbReference>
<reference evidence="7" key="1">
    <citation type="submission" date="2016-11" db="EMBL/GenBank/DDBJ databases">
        <authorList>
            <person name="Varghese N."/>
            <person name="Submissions S."/>
        </authorList>
    </citation>
    <scope>NUCLEOTIDE SEQUENCE [LARGE SCALE GENOMIC DNA]</scope>
    <source>
        <strain evidence="7">DSM 18761</strain>
    </source>
</reference>
<dbReference type="Gene3D" id="1.10.8.80">
    <property type="entry name" value="Magnesium chelatase subunit I, C-Terminal domain"/>
    <property type="match status" value="1"/>
</dbReference>
<proteinExistence type="inferred from homology"/>
<dbReference type="Pfam" id="PF17863">
    <property type="entry name" value="AAA_lid_2"/>
    <property type="match status" value="1"/>
</dbReference>
<gene>
    <name evidence="6" type="ORF">SAMN02745195_01124</name>
</gene>
<dbReference type="PANTHER" id="PTHR42759:SF5">
    <property type="entry name" value="METHANOL DEHYDROGENASE REGULATOR"/>
    <property type="match status" value="1"/>
</dbReference>
<evidence type="ECO:0000259" key="4">
    <source>
        <dbReference type="Pfam" id="PF07726"/>
    </source>
</evidence>
<dbReference type="InterPro" id="IPR027417">
    <property type="entry name" value="P-loop_NTPase"/>
</dbReference>
<evidence type="ECO:0000313" key="7">
    <source>
        <dbReference type="Proteomes" id="UP000184127"/>
    </source>
</evidence>
<evidence type="ECO:0000259" key="5">
    <source>
        <dbReference type="Pfam" id="PF17863"/>
    </source>
</evidence>
<evidence type="ECO:0000256" key="2">
    <source>
        <dbReference type="ARBA" id="ARBA00022840"/>
    </source>
</evidence>
<sequence>MENIAVEKIIENIEKVIIGKRKVIELVVIALLAEGHVLIEDVPGVGKTSLVKALAKSVNLKFKRIQFTPDLLPSDVIGITIYNQLKNDFEFKAGPIMSQIVLADEINRTSPKTQSSLLEAMEERQITVDGVTYSLPKPFMVLATQNPIEYEGTFRLPEAQLDRFMIKIEIGYPDEYQEMRILKNFEKEDPLESLSPVADAEDIKEMQMKVKSVYVDDLVRNYIVTLVANTRKSKAIRLGASPRATVNLMRAAQAKAFCEGRNYVLPDDVKELAVPVLSHRIILKNEERFEGLDEKMFIKNIVDTTKVPVIKRYA</sequence>